<dbReference type="KEGG" id="gps:C427_2345"/>
<comment type="similarity">
    <text evidence="8 9">Belongs to the TonB-dependent receptor family.</text>
</comment>
<dbReference type="PROSITE" id="PS52016">
    <property type="entry name" value="TONB_DEPENDENT_REC_3"/>
    <property type="match status" value="1"/>
</dbReference>
<dbReference type="InterPro" id="IPR010104">
    <property type="entry name" value="TonB_rcpt_bac"/>
</dbReference>
<proteinExistence type="inferred from homology"/>
<dbReference type="InterPro" id="IPR039426">
    <property type="entry name" value="TonB-dep_rcpt-like"/>
</dbReference>
<dbReference type="eggNOG" id="COG4771">
    <property type="taxonomic scope" value="Bacteria"/>
</dbReference>
<gene>
    <name evidence="12" type="ORF">C427_2345</name>
</gene>
<dbReference type="Pfam" id="PF00593">
    <property type="entry name" value="TonB_dep_Rec_b-barrel"/>
    <property type="match status" value="1"/>
</dbReference>
<accession>K6YZ24</accession>
<dbReference type="AlphaFoldDB" id="K6YZ24"/>
<dbReference type="STRING" id="1129794.C427_2345"/>
<dbReference type="Gene3D" id="2.170.130.10">
    <property type="entry name" value="TonB-dependent receptor, plug domain"/>
    <property type="match status" value="1"/>
</dbReference>
<organism evidence="12 13">
    <name type="scientific">Paraglaciecola psychrophila 170</name>
    <dbReference type="NCBI Taxonomy" id="1129794"/>
    <lineage>
        <taxon>Bacteria</taxon>
        <taxon>Pseudomonadati</taxon>
        <taxon>Pseudomonadota</taxon>
        <taxon>Gammaproteobacteria</taxon>
        <taxon>Alteromonadales</taxon>
        <taxon>Alteromonadaceae</taxon>
        <taxon>Paraglaciecola</taxon>
    </lineage>
</organism>
<dbReference type="HOGENOM" id="CLU_006935_2_0_6"/>
<evidence type="ECO:0000256" key="1">
    <source>
        <dbReference type="ARBA" id="ARBA00004571"/>
    </source>
</evidence>
<protein>
    <recommendedName>
        <fullName evidence="14">TonB-dependent receptor</fullName>
    </recommendedName>
</protein>
<dbReference type="RefSeq" id="WP_007638504.1">
    <property type="nucleotide sequence ID" value="NC_020514.1"/>
</dbReference>
<keyword evidence="3 8" id="KW-1134">Transmembrane beta strand</keyword>
<evidence type="ECO:0000256" key="7">
    <source>
        <dbReference type="ARBA" id="ARBA00023237"/>
    </source>
</evidence>
<evidence type="ECO:0000256" key="9">
    <source>
        <dbReference type="RuleBase" id="RU003357"/>
    </source>
</evidence>
<evidence type="ECO:0000259" key="10">
    <source>
        <dbReference type="Pfam" id="PF00593"/>
    </source>
</evidence>
<evidence type="ECO:0000256" key="6">
    <source>
        <dbReference type="ARBA" id="ARBA00023136"/>
    </source>
</evidence>
<evidence type="ECO:0000259" key="11">
    <source>
        <dbReference type="Pfam" id="PF07715"/>
    </source>
</evidence>
<evidence type="ECO:0008006" key="14">
    <source>
        <dbReference type="Google" id="ProtNLM"/>
    </source>
</evidence>
<keyword evidence="7 8" id="KW-0998">Cell outer membrane</keyword>
<evidence type="ECO:0000256" key="8">
    <source>
        <dbReference type="PROSITE-ProRule" id="PRU01360"/>
    </source>
</evidence>
<evidence type="ECO:0000256" key="3">
    <source>
        <dbReference type="ARBA" id="ARBA00022452"/>
    </source>
</evidence>
<name>K6YZ24_9ALTE</name>
<dbReference type="PANTHER" id="PTHR40980">
    <property type="entry name" value="PLUG DOMAIN-CONTAINING PROTEIN"/>
    <property type="match status" value="1"/>
</dbReference>
<dbReference type="InterPro" id="IPR000531">
    <property type="entry name" value="Beta-barrel_TonB"/>
</dbReference>
<evidence type="ECO:0000313" key="12">
    <source>
        <dbReference type="EMBL" id="AGH44454.1"/>
    </source>
</evidence>
<dbReference type="Pfam" id="PF07715">
    <property type="entry name" value="Plug"/>
    <property type="match status" value="1"/>
</dbReference>
<evidence type="ECO:0000256" key="2">
    <source>
        <dbReference type="ARBA" id="ARBA00022448"/>
    </source>
</evidence>
<reference evidence="12 13" key="1">
    <citation type="journal article" date="2013" name="Genome Announc.">
        <title>Complete Genome Sequence of Glaciecola psychrophila Strain 170T.</title>
        <authorList>
            <person name="Yin J."/>
            <person name="Chen J."/>
            <person name="Liu G."/>
            <person name="Yu Y."/>
            <person name="Song L."/>
            <person name="Wang X."/>
            <person name="Qu X."/>
        </authorList>
    </citation>
    <scope>NUCLEOTIDE SEQUENCE [LARGE SCALE GENOMIC DNA]</scope>
    <source>
        <strain evidence="12 13">170</strain>
    </source>
</reference>
<dbReference type="InterPro" id="IPR037066">
    <property type="entry name" value="Plug_dom_sf"/>
</dbReference>
<feature type="domain" description="TonB-dependent receptor plug" evidence="11">
    <location>
        <begin position="86"/>
        <end position="196"/>
    </location>
</feature>
<dbReference type="SUPFAM" id="SSF56935">
    <property type="entry name" value="Porins"/>
    <property type="match status" value="1"/>
</dbReference>
<dbReference type="InterPro" id="IPR036942">
    <property type="entry name" value="Beta-barrel_TonB_sf"/>
</dbReference>
<evidence type="ECO:0000256" key="4">
    <source>
        <dbReference type="ARBA" id="ARBA00022692"/>
    </source>
</evidence>
<keyword evidence="4 8" id="KW-0812">Transmembrane</keyword>
<dbReference type="eggNOG" id="COG1629">
    <property type="taxonomic scope" value="Bacteria"/>
</dbReference>
<dbReference type="PATRIC" id="fig|1129794.4.peg.2325"/>
<dbReference type="InterPro" id="IPR012910">
    <property type="entry name" value="Plug_dom"/>
</dbReference>
<dbReference type="EMBL" id="CP003837">
    <property type="protein sequence ID" value="AGH44454.1"/>
    <property type="molecule type" value="Genomic_DNA"/>
</dbReference>
<dbReference type="Proteomes" id="UP000011864">
    <property type="component" value="Chromosome"/>
</dbReference>
<keyword evidence="5 9" id="KW-0798">TonB box</keyword>
<keyword evidence="6 8" id="KW-0472">Membrane</keyword>
<dbReference type="Gene3D" id="2.40.170.20">
    <property type="entry name" value="TonB-dependent receptor, beta-barrel domain"/>
    <property type="match status" value="1"/>
</dbReference>
<dbReference type="PANTHER" id="PTHR40980:SF3">
    <property type="entry name" value="TONB-DEPENDENT RECEPTOR-LIKE BETA-BARREL DOMAIN-CONTAINING PROTEIN"/>
    <property type="match status" value="1"/>
</dbReference>
<evidence type="ECO:0000313" key="13">
    <source>
        <dbReference type="Proteomes" id="UP000011864"/>
    </source>
</evidence>
<dbReference type="OrthoDB" id="8727862at2"/>
<feature type="domain" description="TonB-dependent receptor-like beta-barrel" evidence="10">
    <location>
        <begin position="445"/>
        <end position="906"/>
    </location>
</feature>
<dbReference type="NCBIfam" id="TIGR01782">
    <property type="entry name" value="TonB-Xanth-Caul"/>
    <property type="match status" value="1"/>
</dbReference>
<sequence length="939" mass="103531">MQLKFDKLEQYGDMQMKINKITKTINKTFTVLPVLLCGGLLIEVQAVETFENVEAEYQAQKVTSNEVEIINVTGIRGSLYNASAIKRRSATVVDVVTAEDLGQFSDDSIAETIQRIPGVQVERNSNGIEGDRVSIRGLGSNFVTTSINGRTPLSFGTEGKANFNQFNLNVLPTEIASEITITKTPSAEMIESGIGGSLEVKTLNVFSIDFKGHANYTGVLNVEGDHTTLNGDTDLSTSGVFAFKNDDETFGAYASFFQTDSSLAVDEMIGSRFVRRDVNFDTTGDGLADTVEQDIYTQSNISGTAIRGEIERSALALGIQWQPLEQLSVKAEYLNSKFDSYSERDNFEVRFDYTGVFQADGTGPDGATISNGQVDSINGSRIIGGKGVSIGGQQFLFDNLADQSNAGLNLVWTDERWSASVDISASEMDFFQDIEFPIFNVAESDIDQSAFRFDAFGDVPIFTFGDDLPTPPYTGIFRRFFDTESDQQAIKADFEYYLNDNVKFKTGMRSTNMDLKFTERSGFFFRTEEELAAVNAAILADGSVGEDVFPDETAGGFNNSLVSNFDLLRDIIPETLSDPLTINDSTLMVAEEDTLALYVQLDVDGEIFGGLPYSSNVGLRWVDTSTEISANAGVRVTDFKNDNILSSEFVPVRSSNTYSELLPSVNINLELKDDLQLRLGVSKALSRPELTQLAPRDTITFIDSNDPLYDSDANPTANAGNADLKPFTAWQYDATLEYYYADNASVVVSAFYKDVSDFILTTSTFDTTLPGQGDQLFDVTQPVNVDNGQVTGMELAVNHAFETFEGFGVQAAYTFIDSNFDGDYQELEQGFPGSSKHSYNVMGYYEDDAFSVRFSYTWRDSYFLALGGGSDRALYPSSREAQQSLDASMSYTFSDHFSVRLSGSNLTDEKLINYRETEGNFRDITTLPRRFTLGVTAKF</sequence>
<dbReference type="GO" id="GO:0009279">
    <property type="term" value="C:cell outer membrane"/>
    <property type="evidence" value="ECO:0007669"/>
    <property type="project" value="UniProtKB-SubCell"/>
</dbReference>
<keyword evidence="2 8" id="KW-0813">Transport</keyword>
<comment type="subcellular location">
    <subcellularLocation>
        <location evidence="1 8">Cell outer membrane</location>
        <topology evidence="1 8">Multi-pass membrane protein</topology>
    </subcellularLocation>
</comment>
<keyword evidence="13" id="KW-1185">Reference proteome</keyword>
<evidence type="ECO:0000256" key="5">
    <source>
        <dbReference type="ARBA" id="ARBA00023077"/>
    </source>
</evidence>